<protein>
    <submittedName>
        <fullName evidence="2">Uncharacterized protein</fullName>
    </submittedName>
</protein>
<feature type="region of interest" description="Disordered" evidence="1">
    <location>
        <begin position="21"/>
        <end position="48"/>
    </location>
</feature>
<name>M5U1X7_9BACT</name>
<reference evidence="2 3" key="1">
    <citation type="journal article" date="2013" name="Mar. Genomics">
        <title>Expression of sulfatases in Rhodopirellula baltica and the diversity of sulfatases in the genus Rhodopirellula.</title>
        <authorList>
            <person name="Wegner C.E."/>
            <person name="Richter-Heitmann T."/>
            <person name="Klindworth A."/>
            <person name="Klockow C."/>
            <person name="Richter M."/>
            <person name="Achstetter T."/>
            <person name="Glockner F.O."/>
            <person name="Harder J."/>
        </authorList>
    </citation>
    <scope>NUCLEOTIDE SEQUENCE [LARGE SCALE GENOMIC DNA]</scope>
    <source>
        <strain evidence="2 3">SM41</strain>
    </source>
</reference>
<evidence type="ECO:0000313" key="3">
    <source>
        <dbReference type="Proteomes" id="UP000011885"/>
    </source>
</evidence>
<evidence type="ECO:0000313" key="2">
    <source>
        <dbReference type="EMBL" id="EMI55440.1"/>
    </source>
</evidence>
<accession>M5U1X7</accession>
<comment type="caution">
    <text evidence="2">The sequence shown here is derived from an EMBL/GenBank/DDBJ whole genome shotgun (WGS) entry which is preliminary data.</text>
</comment>
<dbReference type="Proteomes" id="UP000011885">
    <property type="component" value="Unassembled WGS sequence"/>
</dbReference>
<keyword evidence="3" id="KW-1185">Reference proteome</keyword>
<gene>
    <name evidence="2" type="ORF">RSSM_03083</name>
</gene>
<organism evidence="2 3">
    <name type="scientific">Rhodopirellula sallentina SM41</name>
    <dbReference type="NCBI Taxonomy" id="1263870"/>
    <lineage>
        <taxon>Bacteria</taxon>
        <taxon>Pseudomonadati</taxon>
        <taxon>Planctomycetota</taxon>
        <taxon>Planctomycetia</taxon>
        <taxon>Pirellulales</taxon>
        <taxon>Pirellulaceae</taxon>
        <taxon>Rhodopirellula</taxon>
    </lineage>
</organism>
<proteinExistence type="predicted"/>
<evidence type="ECO:0000256" key="1">
    <source>
        <dbReference type="SAM" id="MobiDB-lite"/>
    </source>
</evidence>
<sequence length="48" mass="5295">MPNQMMHRKLRLAITRSDLARRAAPAGGMEHSSDKGMIVPDTFAEALD</sequence>
<dbReference type="EMBL" id="ANOH01000215">
    <property type="protein sequence ID" value="EMI55440.1"/>
    <property type="molecule type" value="Genomic_DNA"/>
</dbReference>
<dbReference type="AlphaFoldDB" id="M5U1X7"/>